<proteinExistence type="inferred from homology"/>
<dbReference type="NCBIfam" id="TIGR03301">
    <property type="entry name" value="PhnW-AepZ"/>
    <property type="match status" value="1"/>
</dbReference>
<dbReference type="SUPFAM" id="SSF53383">
    <property type="entry name" value="PLP-dependent transferases"/>
    <property type="match status" value="1"/>
</dbReference>
<dbReference type="Gene3D" id="3.40.640.10">
    <property type="entry name" value="Type I PLP-dependent aspartate aminotransferase-like (Major domain)"/>
    <property type="match status" value="1"/>
</dbReference>
<feature type="domain" description="Aminotransferase class V" evidence="10">
    <location>
        <begin position="22"/>
        <end position="262"/>
    </location>
</feature>
<dbReference type="HAMAP" id="MF_01376">
    <property type="entry name" value="PhnW_aminotrans_5"/>
    <property type="match status" value="1"/>
</dbReference>
<comment type="cofactor">
    <cofactor evidence="1 7 9">
        <name>pyridoxal 5'-phosphate</name>
        <dbReference type="ChEBI" id="CHEBI:597326"/>
    </cofactor>
</comment>
<dbReference type="GO" id="GO:0047304">
    <property type="term" value="F:2-aminoethylphosphonate-pyruvate transaminase activity"/>
    <property type="evidence" value="ECO:0007669"/>
    <property type="project" value="UniProtKB-UniRule"/>
</dbReference>
<comment type="similarity">
    <text evidence="7">Belongs to the class-V pyridoxal-phosphate-dependent aminotransferase family. PhnW subfamily.</text>
</comment>
<dbReference type="InterPro" id="IPR015422">
    <property type="entry name" value="PyrdxlP-dep_Trfase_small"/>
</dbReference>
<dbReference type="InterPro" id="IPR024169">
    <property type="entry name" value="SP_NH2Trfase/AEP_transaminase"/>
</dbReference>
<evidence type="ECO:0000313" key="12">
    <source>
        <dbReference type="Proteomes" id="UP000630353"/>
    </source>
</evidence>
<dbReference type="InterPro" id="IPR015424">
    <property type="entry name" value="PyrdxlP-dep_Trfase"/>
</dbReference>
<evidence type="ECO:0000256" key="6">
    <source>
        <dbReference type="ARBA" id="ARBA00049460"/>
    </source>
</evidence>
<evidence type="ECO:0000256" key="5">
    <source>
        <dbReference type="ARBA" id="ARBA00023317"/>
    </source>
</evidence>
<dbReference type="EMBL" id="BMZS01000016">
    <property type="protein sequence ID" value="GHD63170.1"/>
    <property type="molecule type" value="Genomic_DNA"/>
</dbReference>
<evidence type="ECO:0000256" key="8">
    <source>
        <dbReference type="PIRSR" id="PIRSR000524-1"/>
    </source>
</evidence>
<keyword evidence="5 7" id="KW-0670">Pyruvate</keyword>
<evidence type="ECO:0000259" key="10">
    <source>
        <dbReference type="Pfam" id="PF00266"/>
    </source>
</evidence>
<protein>
    <recommendedName>
        <fullName evidence="7">2-aminoethylphosphonate--pyruvate transaminase</fullName>
        <ecNumber evidence="7">2.6.1.37</ecNumber>
    </recommendedName>
    <alternativeName>
        <fullName evidence="7">2-aminoethylphosphonate aminotransferase</fullName>
    </alternativeName>
    <alternativeName>
        <fullName evidence="7">AEP transaminase</fullName>
        <shortName evidence="7">AEPT</shortName>
    </alternativeName>
</protein>
<dbReference type="PANTHER" id="PTHR42778:SF1">
    <property type="entry name" value="2-AMINOETHYLPHOSPHONATE--PYRUVATE TRANSAMINASE"/>
    <property type="match status" value="1"/>
</dbReference>
<evidence type="ECO:0000256" key="1">
    <source>
        <dbReference type="ARBA" id="ARBA00001933"/>
    </source>
</evidence>
<reference evidence="11" key="1">
    <citation type="journal article" date="2014" name="Int. J. Syst. Evol. Microbiol.">
        <title>Complete genome sequence of Corynebacterium casei LMG S-19264T (=DSM 44701T), isolated from a smear-ripened cheese.</title>
        <authorList>
            <consortium name="US DOE Joint Genome Institute (JGI-PGF)"/>
            <person name="Walter F."/>
            <person name="Albersmeier A."/>
            <person name="Kalinowski J."/>
            <person name="Ruckert C."/>
        </authorList>
    </citation>
    <scope>NUCLEOTIDE SEQUENCE</scope>
    <source>
        <strain evidence="11">KCTC 42651</strain>
    </source>
</reference>
<dbReference type="AlphaFoldDB" id="A0A919CTW0"/>
<evidence type="ECO:0000256" key="7">
    <source>
        <dbReference type="HAMAP-Rule" id="MF_01376"/>
    </source>
</evidence>
<dbReference type="EC" id="2.6.1.37" evidence="7"/>
<gene>
    <name evidence="7 11" type="primary">phnW</name>
    <name evidence="11" type="ORF">GCM10017083_52980</name>
</gene>
<dbReference type="NCBIfam" id="TIGR02326">
    <property type="entry name" value="transamin_PhnW"/>
    <property type="match status" value="1"/>
</dbReference>
<comment type="function">
    <text evidence="7">Involved in phosphonate degradation.</text>
</comment>
<name>A0A919CTW0_9PROT</name>
<dbReference type="Pfam" id="PF00266">
    <property type="entry name" value="Aminotran_5"/>
    <property type="match status" value="1"/>
</dbReference>
<comment type="subunit">
    <text evidence="7">Homodimer.</text>
</comment>
<dbReference type="RefSeq" id="WP_189995451.1">
    <property type="nucleotide sequence ID" value="NZ_BMZS01000016.1"/>
</dbReference>
<dbReference type="Gene3D" id="3.90.1150.10">
    <property type="entry name" value="Aspartate Aminotransferase, domain 1"/>
    <property type="match status" value="1"/>
</dbReference>
<reference evidence="11" key="2">
    <citation type="submission" date="2020-09" db="EMBL/GenBank/DDBJ databases">
        <authorList>
            <person name="Sun Q."/>
            <person name="Kim S."/>
        </authorList>
    </citation>
    <scope>NUCLEOTIDE SEQUENCE</scope>
    <source>
        <strain evidence="11">KCTC 42651</strain>
    </source>
</reference>
<dbReference type="InterPro" id="IPR012703">
    <property type="entry name" value="NH2EtPonate_pyrv_transaminase"/>
</dbReference>
<comment type="catalytic activity">
    <reaction evidence="6 7">
        <text>(2-aminoethyl)phosphonate + pyruvate = phosphonoacetaldehyde + L-alanine</text>
        <dbReference type="Rhea" id="RHEA:17021"/>
        <dbReference type="ChEBI" id="CHEBI:15361"/>
        <dbReference type="ChEBI" id="CHEBI:57418"/>
        <dbReference type="ChEBI" id="CHEBI:57972"/>
        <dbReference type="ChEBI" id="CHEBI:58383"/>
        <dbReference type="EC" id="2.6.1.37"/>
    </reaction>
</comment>
<sequence length="372" mass="39097">MAARDPYLLTPGPATTAAETKAAMLRDWGSWDGDFKAITARVRARLLEVAEAGDAYTCVPIQGSGTFAVEATLGTLVPREGKALVLANGAYGKRAAETLARIGRDFEVYATTEDTPPDPAELDRILAADPAIGHVLLVHCETTSGILNPLEPVARVVEARGRSLILDAMSTFGALPIATSTLGLAAVIASANKCLEGVPGMGFVIARKADLQAATGNAHSLSLDLADQWTYMEKSGQWRFTPPTHVVAALGVALDLHAAEGGTPARGGRYAANHRAVVDGLRGLGIEPLIPDVLQSPIIVTFRCPDDPAFAFQPFYDRLKAEGFIIYPGKMTAAETFRIGCIGTLTPEIMGEVVAAVGRALDALGVARRNAA</sequence>
<keyword evidence="3 7" id="KW-0808">Transferase</keyword>
<dbReference type="PANTHER" id="PTHR42778">
    <property type="entry name" value="2-AMINOETHYLPHOSPHONATE--PYRUVATE TRANSAMINASE"/>
    <property type="match status" value="1"/>
</dbReference>
<keyword evidence="2 7" id="KW-0032">Aminotransferase</keyword>
<evidence type="ECO:0000256" key="4">
    <source>
        <dbReference type="ARBA" id="ARBA00022898"/>
    </source>
</evidence>
<evidence type="ECO:0000256" key="3">
    <source>
        <dbReference type="ARBA" id="ARBA00022679"/>
    </source>
</evidence>
<accession>A0A919CTW0</accession>
<organism evidence="11 12">
    <name type="scientific">Thalassobaculum fulvum</name>
    <dbReference type="NCBI Taxonomy" id="1633335"/>
    <lineage>
        <taxon>Bacteria</taxon>
        <taxon>Pseudomonadati</taxon>
        <taxon>Pseudomonadota</taxon>
        <taxon>Alphaproteobacteria</taxon>
        <taxon>Rhodospirillales</taxon>
        <taxon>Thalassobaculaceae</taxon>
        <taxon>Thalassobaculum</taxon>
    </lineage>
</organism>
<dbReference type="InterPro" id="IPR000192">
    <property type="entry name" value="Aminotrans_V_dom"/>
</dbReference>
<feature type="binding site" evidence="8">
    <location>
        <position position="338"/>
    </location>
    <ligand>
        <name>substrate</name>
    </ligand>
</feature>
<dbReference type="PIRSF" id="PIRSF000524">
    <property type="entry name" value="SPT"/>
    <property type="match status" value="1"/>
</dbReference>
<dbReference type="Proteomes" id="UP000630353">
    <property type="component" value="Unassembled WGS sequence"/>
</dbReference>
<evidence type="ECO:0000256" key="9">
    <source>
        <dbReference type="PIRSR" id="PIRSR000524-50"/>
    </source>
</evidence>
<keyword evidence="4 7" id="KW-0663">Pyridoxal phosphate</keyword>
<dbReference type="GO" id="GO:0019700">
    <property type="term" value="P:organic phosphonate catabolic process"/>
    <property type="evidence" value="ECO:0007669"/>
    <property type="project" value="UniProtKB-UniRule"/>
</dbReference>
<comment type="caution">
    <text evidence="11">The sequence shown here is derived from an EMBL/GenBank/DDBJ whole genome shotgun (WGS) entry which is preliminary data.</text>
</comment>
<evidence type="ECO:0000256" key="2">
    <source>
        <dbReference type="ARBA" id="ARBA00022576"/>
    </source>
</evidence>
<dbReference type="InterPro" id="IPR015421">
    <property type="entry name" value="PyrdxlP-dep_Trfase_major"/>
</dbReference>
<keyword evidence="12" id="KW-1185">Reference proteome</keyword>
<feature type="modified residue" description="N6-(pyridoxal phosphate)lysine" evidence="7 9">
    <location>
        <position position="193"/>
    </location>
</feature>
<evidence type="ECO:0000313" key="11">
    <source>
        <dbReference type="EMBL" id="GHD63170.1"/>
    </source>
</evidence>
<dbReference type="NCBIfam" id="NF010006">
    <property type="entry name" value="PRK13479.1"/>
    <property type="match status" value="1"/>
</dbReference>